<keyword evidence="2 3" id="KW-0378">Hydrolase</keyword>
<evidence type="ECO:0000256" key="2">
    <source>
        <dbReference type="ARBA" id="ARBA00022801"/>
    </source>
</evidence>
<dbReference type="PANTHER" id="PTHR30023">
    <property type="entry name" value="D-ALANYL-D-ALANINE CARBOXYPEPTIDASE"/>
    <property type="match status" value="1"/>
</dbReference>
<name>A0ABW2USW8_9BACI</name>
<accession>A0ABW2USW8</accession>
<dbReference type="InterPro" id="IPR000667">
    <property type="entry name" value="Peptidase_S13"/>
</dbReference>
<dbReference type="NCBIfam" id="TIGR00666">
    <property type="entry name" value="PBP4"/>
    <property type="match status" value="1"/>
</dbReference>
<dbReference type="EC" id="3.4.16.4" evidence="3"/>
<protein>
    <submittedName>
        <fullName evidence="3">D-alanyl-D-alanine carboxypeptidase/D-alanyl-D-alanine-endopeptidase</fullName>
        <ecNumber evidence="3">3.4.16.4</ecNumber>
    </submittedName>
</protein>
<dbReference type="SUPFAM" id="SSF56601">
    <property type="entry name" value="beta-lactamase/transpeptidase-like"/>
    <property type="match status" value="1"/>
</dbReference>
<dbReference type="PRINTS" id="PR00922">
    <property type="entry name" value="DADACBPTASE3"/>
</dbReference>
<dbReference type="RefSeq" id="WP_382357109.1">
    <property type="nucleotide sequence ID" value="NZ_JBHTGR010000001.1"/>
</dbReference>
<proteinExistence type="inferred from homology"/>
<keyword evidence="4" id="KW-1185">Reference proteome</keyword>
<dbReference type="Pfam" id="PF02113">
    <property type="entry name" value="Peptidase_S13"/>
    <property type="match status" value="1"/>
</dbReference>
<comment type="caution">
    <text evidence="3">The sequence shown here is derived from an EMBL/GenBank/DDBJ whole genome shotgun (WGS) entry which is preliminary data.</text>
</comment>
<dbReference type="PANTHER" id="PTHR30023:SF0">
    <property type="entry name" value="PENICILLIN-SENSITIVE CARBOXYPEPTIDASE A"/>
    <property type="match status" value="1"/>
</dbReference>
<dbReference type="InterPro" id="IPR012338">
    <property type="entry name" value="Beta-lactam/transpept-like"/>
</dbReference>
<dbReference type="EMBL" id="JBHTGR010000001">
    <property type="protein sequence ID" value="MFC7745630.1"/>
    <property type="molecule type" value="Genomic_DNA"/>
</dbReference>
<keyword evidence="3" id="KW-0645">Protease</keyword>
<gene>
    <name evidence="3" type="primary">dacB</name>
    <name evidence="3" type="ORF">ACFQU8_00055</name>
</gene>
<organism evidence="3 4">
    <name type="scientific">Lentibacillus kimchii</name>
    <dbReference type="NCBI Taxonomy" id="1542911"/>
    <lineage>
        <taxon>Bacteria</taxon>
        <taxon>Bacillati</taxon>
        <taxon>Bacillota</taxon>
        <taxon>Bacilli</taxon>
        <taxon>Bacillales</taxon>
        <taxon>Bacillaceae</taxon>
        <taxon>Lentibacillus</taxon>
    </lineage>
</organism>
<dbReference type="GO" id="GO:0009002">
    <property type="term" value="F:serine-type D-Ala-D-Ala carboxypeptidase activity"/>
    <property type="evidence" value="ECO:0007669"/>
    <property type="project" value="UniProtKB-EC"/>
</dbReference>
<dbReference type="Gene3D" id="3.40.710.10">
    <property type="entry name" value="DD-peptidase/beta-lactamase superfamily"/>
    <property type="match status" value="2"/>
</dbReference>
<evidence type="ECO:0000313" key="3">
    <source>
        <dbReference type="EMBL" id="MFC7745630.1"/>
    </source>
</evidence>
<evidence type="ECO:0000313" key="4">
    <source>
        <dbReference type="Proteomes" id="UP001596620"/>
    </source>
</evidence>
<reference evidence="4" key="1">
    <citation type="journal article" date="2019" name="Int. J. Syst. Evol. Microbiol.">
        <title>The Global Catalogue of Microorganisms (GCM) 10K type strain sequencing project: providing services to taxonomists for standard genome sequencing and annotation.</title>
        <authorList>
            <consortium name="The Broad Institute Genomics Platform"/>
            <consortium name="The Broad Institute Genome Sequencing Center for Infectious Disease"/>
            <person name="Wu L."/>
            <person name="Ma J."/>
        </authorList>
    </citation>
    <scope>NUCLEOTIDE SEQUENCE [LARGE SCALE GENOMIC DNA]</scope>
    <source>
        <strain evidence="4">JCM 30234</strain>
    </source>
</reference>
<sequence length="492" mass="53368">MTTKRLSFGILILCVVVLGLESTTVRSTAELAEEGGKSTAMVQNLEHYINHEAKLKGTITGISIRDAVSGEKLYDHMGDIRLRPASNLKLLTAAAALSALGKDYKVSTQLLTDGSISGERLNGNLYLKGKGDPTLLAEDFAALAQKVKENGINVIDGDVAADDTWYDSKRLSHDLIWSDEQWYYGAQISALTASPDADYNAGSVTVDVHPGQSGEKPDVTVKPETSHVQVTNDAKTITAAGNETLTVEREHGGNTIHVKGMIPAGSEGVKEWIAVWDPTGYALDLFRQSLKNEGITWTGRITTGQAPEEAAVLYTDKSMPLSELLNPFMKLSNNTHAEMLVKELGKTVHDEGSWEEGLDVLTTEIAGLGVDTSSLMIRDGSGISHMNLLPANDITELLYNVQEKAWFKTYLNALPKAGASERLIGGTLQNRMTERTVRAKTGTIDGVSTLSGYMETIQGEKLIFSILLNNLLDEEDGPEIEDNIIDIIAHRN</sequence>
<comment type="similarity">
    <text evidence="1">Belongs to the peptidase S13 family.</text>
</comment>
<dbReference type="Gene3D" id="3.50.80.20">
    <property type="entry name" value="D-Ala-D-Ala carboxypeptidase C, peptidase S13"/>
    <property type="match status" value="1"/>
</dbReference>
<dbReference type="Proteomes" id="UP001596620">
    <property type="component" value="Unassembled WGS sequence"/>
</dbReference>
<keyword evidence="3" id="KW-0121">Carboxypeptidase</keyword>
<evidence type="ECO:0000256" key="1">
    <source>
        <dbReference type="ARBA" id="ARBA00006096"/>
    </source>
</evidence>